<dbReference type="Proteomes" id="UP000678393">
    <property type="component" value="Unassembled WGS sequence"/>
</dbReference>
<keyword evidence="3" id="KW-1133">Transmembrane helix</keyword>
<feature type="domain" description="ABC transporter" evidence="4">
    <location>
        <begin position="125"/>
        <end position="302"/>
    </location>
</feature>
<evidence type="ECO:0000313" key="5">
    <source>
        <dbReference type="EMBL" id="CAG5118689.1"/>
    </source>
</evidence>
<dbReference type="GO" id="GO:0005319">
    <property type="term" value="F:lipid transporter activity"/>
    <property type="evidence" value="ECO:0007669"/>
    <property type="project" value="TreeGrafter"/>
</dbReference>
<feature type="transmembrane region" description="Helical" evidence="3">
    <location>
        <begin position="45"/>
        <end position="70"/>
    </location>
</feature>
<dbReference type="SUPFAM" id="SSF52540">
    <property type="entry name" value="P-loop containing nucleoside triphosphate hydrolases"/>
    <property type="match status" value="1"/>
</dbReference>
<name>A0A8S3YNM4_9EUPU</name>
<dbReference type="PANTHER" id="PTHR19229">
    <property type="entry name" value="ATP-BINDING CASSETTE TRANSPORTER SUBFAMILY A ABCA"/>
    <property type="match status" value="1"/>
</dbReference>
<dbReference type="GO" id="GO:0005524">
    <property type="term" value="F:ATP binding"/>
    <property type="evidence" value="ECO:0007669"/>
    <property type="project" value="UniProtKB-KW"/>
</dbReference>
<dbReference type="Gene3D" id="3.40.50.300">
    <property type="entry name" value="P-loop containing nucleotide triphosphate hydrolases"/>
    <property type="match status" value="2"/>
</dbReference>
<dbReference type="SMART" id="SM00382">
    <property type="entry name" value="AAA"/>
    <property type="match status" value="1"/>
</dbReference>
<feature type="non-terminal residue" evidence="5">
    <location>
        <position position="1"/>
    </location>
</feature>
<keyword evidence="3" id="KW-0472">Membrane</keyword>
<evidence type="ECO:0000256" key="2">
    <source>
        <dbReference type="ARBA" id="ARBA00022840"/>
    </source>
</evidence>
<gene>
    <name evidence="5" type="ORF">CUNI_LOCUS4247</name>
</gene>
<keyword evidence="3" id="KW-0812">Transmembrane</keyword>
<dbReference type="InterPro" id="IPR027417">
    <property type="entry name" value="P-loop_NTPase"/>
</dbReference>
<dbReference type="GO" id="GO:0016020">
    <property type="term" value="C:membrane"/>
    <property type="evidence" value="ECO:0007669"/>
    <property type="project" value="InterPro"/>
</dbReference>
<dbReference type="GO" id="GO:0140359">
    <property type="term" value="F:ABC-type transporter activity"/>
    <property type="evidence" value="ECO:0007669"/>
    <property type="project" value="InterPro"/>
</dbReference>
<accession>A0A8S3YNM4</accession>
<sequence>RRKKLPYYLLFNTAMSMAVYEIGYYENLGQGATWDNLFYRPKDSFSITILDCVIMLLVSSTIHMIITWYLDNVRPGEFGVPKPYLFCFMKSYWFRSDNEQKDSVSFDLPQDRFFEKEPTERGAGIRICNLRKEFGKRVAVAGTSLNLYEGQITVLLGPNGAGKTTTMAMLTGFIPPTSGTAIVNGYDIRTNMDEVRRSLGLCPQHNILFDTITVSEHLQFFSKVVILDEPSSGMDPAARRQTWSVLQEARQGRTILLTTHYMDEADILGDRIAIMAGGVVKCCGSSMFLKKLYGAGYHLIVEIKPTCAISTLTKVIQSVIPKATLETVVNTEVTYLLPDNESKKFADLFRLLDTDMARLHIISYGTSATTMEEVFV</sequence>
<dbReference type="PANTHER" id="PTHR19229:SF250">
    <property type="entry name" value="ABC TRANSPORTER DOMAIN-CONTAINING PROTEIN-RELATED"/>
    <property type="match status" value="1"/>
</dbReference>
<dbReference type="EMBL" id="CAJHNH020000592">
    <property type="protein sequence ID" value="CAG5118689.1"/>
    <property type="molecule type" value="Genomic_DNA"/>
</dbReference>
<dbReference type="AlphaFoldDB" id="A0A8S3YNM4"/>
<comment type="caution">
    <text evidence="5">The sequence shown here is derived from an EMBL/GenBank/DDBJ whole genome shotgun (WGS) entry which is preliminary data.</text>
</comment>
<evidence type="ECO:0000259" key="4">
    <source>
        <dbReference type="PROSITE" id="PS50893"/>
    </source>
</evidence>
<keyword evidence="2" id="KW-0067">ATP-binding</keyword>
<dbReference type="GO" id="GO:0016887">
    <property type="term" value="F:ATP hydrolysis activity"/>
    <property type="evidence" value="ECO:0007669"/>
    <property type="project" value="InterPro"/>
</dbReference>
<dbReference type="CDD" id="cd03263">
    <property type="entry name" value="ABC_subfamily_A"/>
    <property type="match status" value="1"/>
</dbReference>
<proteinExistence type="predicted"/>
<dbReference type="PROSITE" id="PS50893">
    <property type="entry name" value="ABC_TRANSPORTER_2"/>
    <property type="match status" value="1"/>
</dbReference>
<dbReference type="InterPro" id="IPR003439">
    <property type="entry name" value="ABC_transporter-like_ATP-bd"/>
</dbReference>
<evidence type="ECO:0000313" key="6">
    <source>
        <dbReference type="Proteomes" id="UP000678393"/>
    </source>
</evidence>
<dbReference type="Pfam" id="PF00005">
    <property type="entry name" value="ABC_tran"/>
    <property type="match status" value="1"/>
</dbReference>
<dbReference type="InterPro" id="IPR003593">
    <property type="entry name" value="AAA+_ATPase"/>
</dbReference>
<feature type="non-terminal residue" evidence="5">
    <location>
        <position position="376"/>
    </location>
</feature>
<evidence type="ECO:0000256" key="1">
    <source>
        <dbReference type="ARBA" id="ARBA00022741"/>
    </source>
</evidence>
<dbReference type="InterPro" id="IPR026082">
    <property type="entry name" value="ABCA"/>
</dbReference>
<feature type="transmembrane region" description="Helical" evidence="3">
    <location>
        <begin position="7"/>
        <end position="25"/>
    </location>
</feature>
<keyword evidence="1" id="KW-0547">Nucleotide-binding</keyword>
<organism evidence="5 6">
    <name type="scientific">Candidula unifasciata</name>
    <dbReference type="NCBI Taxonomy" id="100452"/>
    <lineage>
        <taxon>Eukaryota</taxon>
        <taxon>Metazoa</taxon>
        <taxon>Spiralia</taxon>
        <taxon>Lophotrochozoa</taxon>
        <taxon>Mollusca</taxon>
        <taxon>Gastropoda</taxon>
        <taxon>Heterobranchia</taxon>
        <taxon>Euthyneura</taxon>
        <taxon>Panpulmonata</taxon>
        <taxon>Eupulmonata</taxon>
        <taxon>Stylommatophora</taxon>
        <taxon>Helicina</taxon>
        <taxon>Helicoidea</taxon>
        <taxon>Geomitridae</taxon>
        <taxon>Candidula</taxon>
    </lineage>
</organism>
<keyword evidence="6" id="KW-1185">Reference proteome</keyword>
<protein>
    <recommendedName>
        <fullName evidence="4">ABC transporter domain-containing protein</fullName>
    </recommendedName>
</protein>
<reference evidence="5" key="1">
    <citation type="submission" date="2021-04" db="EMBL/GenBank/DDBJ databases">
        <authorList>
            <consortium name="Molecular Ecology Group"/>
        </authorList>
    </citation>
    <scope>NUCLEOTIDE SEQUENCE</scope>
</reference>
<dbReference type="OrthoDB" id="77006at2759"/>
<evidence type="ECO:0000256" key="3">
    <source>
        <dbReference type="SAM" id="Phobius"/>
    </source>
</evidence>